<evidence type="ECO:0000313" key="2">
    <source>
        <dbReference type="Proteomes" id="UP000036277"/>
    </source>
</evidence>
<protein>
    <recommendedName>
        <fullName evidence="3">DUF721 domain-containing protein</fullName>
    </recommendedName>
</protein>
<keyword evidence="2" id="KW-1185">Reference proteome</keyword>
<organism evidence="1 2">
    <name type="scientific">Xenorhabdus khoisanae</name>
    <dbReference type="NCBI Taxonomy" id="880157"/>
    <lineage>
        <taxon>Bacteria</taxon>
        <taxon>Pseudomonadati</taxon>
        <taxon>Pseudomonadota</taxon>
        <taxon>Gammaproteobacteria</taxon>
        <taxon>Enterobacterales</taxon>
        <taxon>Morganellaceae</taxon>
        <taxon>Xenorhabdus</taxon>
    </lineage>
</organism>
<dbReference type="RefSeq" id="WP_047963085.1">
    <property type="nucleotide sequence ID" value="NZ_CAWMBG010000054.1"/>
</dbReference>
<dbReference type="Proteomes" id="UP000036277">
    <property type="component" value="Unassembled WGS sequence"/>
</dbReference>
<dbReference type="OrthoDB" id="5767011at2"/>
<name>A0A0J5IQC3_9GAMM</name>
<dbReference type="PATRIC" id="fig|880157.4.peg.1954"/>
<dbReference type="Pfam" id="PF05258">
    <property type="entry name" value="DciA"/>
    <property type="match status" value="1"/>
</dbReference>
<dbReference type="EMBL" id="LFCV01000054">
    <property type="protein sequence ID" value="KMJ45410.1"/>
    <property type="molecule type" value="Genomic_DNA"/>
</dbReference>
<accession>A0A0J5IQC3</accession>
<comment type="caution">
    <text evidence="1">The sequence shown here is derived from an EMBL/GenBank/DDBJ whole genome shotgun (WGS) entry which is preliminary data.</text>
</comment>
<dbReference type="AlphaFoldDB" id="A0A0J5IQC3"/>
<sequence length="178" mass="19949">MRDSRPQSLDTLFEDAATVGKSPLQVIQRHAIALLKLNRAVLSLLPAQLHPWCRVANYRKQILVLEAGNASWMTRLRYEIPVLLSTLRSEILPSLSSIDIRINPSLMVKCDNNAQSLSGSSTKAFNNDNKELPKRQLTHESAKTLMMLAEHSPEKLKRRLERLAALAGEGTSTAKKKR</sequence>
<gene>
    <name evidence="1" type="ORF">AB204_09240</name>
</gene>
<dbReference type="InterPro" id="IPR007922">
    <property type="entry name" value="DciA-like"/>
</dbReference>
<reference evidence="1 2" key="1">
    <citation type="submission" date="2015-06" db="EMBL/GenBank/DDBJ databases">
        <title>Draft Whole-Genome Sequence of the Entomopathogenic Bacterium Xenorhabdus khoisanae.</title>
        <authorList>
            <person name="Naidoo S."/>
            <person name="Featherston J."/>
            <person name="Gray V.M."/>
        </authorList>
    </citation>
    <scope>NUCLEOTIDE SEQUENCE [LARGE SCALE GENOMIC DNA]</scope>
    <source>
        <strain evidence="1 2">MCB</strain>
    </source>
</reference>
<evidence type="ECO:0008006" key="3">
    <source>
        <dbReference type="Google" id="ProtNLM"/>
    </source>
</evidence>
<evidence type="ECO:0000313" key="1">
    <source>
        <dbReference type="EMBL" id="KMJ45410.1"/>
    </source>
</evidence>
<proteinExistence type="predicted"/>
<dbReference type="STRING" id="880157.AB204_09240"/>